<evidence type="ECO:0000313" key="2">
    <source>
        <dbReference type="EMBL" id="KAJ1192313.1"/>
    </source>
</evidence>
<feature type="region of interest" description="Disordered" evidence="1">
    <location>
        <begin position="79"/>
        <end position="107"/>
    </location>
</feature>
<keyword evidence="3" id="KW-1185">Reference proteome</keyword>
<dbReference type="AlphaFoldDB" id="A0AAV7UTV3"/>
<protein>
    <submittedName>
        <fullName evidence="2">Uncharacterized protein</fullName>
    </submittedName>
</protein>
<organism evidence="2 3">
    <name type="scientific">Pleurodeles waltl</name>
    <name type="common">Iberian ribbed newt</name>
    <dbReference type="NCBI Taxonomy" id="8319"/>
    <lineage>
        <taxon>Eukaryota</taxon>
        <taxon>Metazoa</taxon>
        <taxon>Chordata</taxon>
        <taxon>Craniata</taxon>
        <taxon>Vertebrata</taxon>
        <taxon>Euteleostomi</taxon>
        <taxon>Amphibia</taxon>
        <taxon>Batrachia</taxon>
        <taxon>Caudata</taxon>
        <taxon>Salamandroidea</taxon>
        <taxon>Salamandridae</taxon>
        <taxon>Pleurodelinae</taxon>
        <taxon>Pleurodeles</taxon>
    </lineage>
</organism>
<dbReference type="EMBL" id="JANPWB010000004">
    <property type="protein sequence ID" value="KAJ1192313.1"/>
    <property type="molecule type" value="Genomic_DNA"/>
</dbReference>
<dbReference type="Proteomes" id="UP001066276">
    <property type="component" value="Chromosome 2_2"/>
</dbReference>
<evidence type="ECO:0000313" key="3">
    <source>
        <dbReference type="Proteomes" id="UP001066276"/>
    </source>
</evidence>
<name>A0AAV7UTV3_PLEWA</name>
<evidence type="ECO:0000256" key="1">
    <source>
        <dbReference type="SAM" id="MobiDB-lite"/>
    </source>
</evidence>
<proteinExistence type="predicted"/>
<comment type="caution">
    <text evidence="2">The sequence shown here is derived from an EMBL/GenBank/DDBJ whole genome shotgun (WGS) entry which is preliminary data.</text>
</comment>
<reference evidence="2" key="1">
    <citation type="journal article" date="2022" name="bioRxiv">
        <title>Sequencing and chromosome-scale assembly of the giantPleurodeles waltlgenome.</title>
        <authorList>
            <person name="Brown T."/>
            <person name="Elewa A."/>
            <person name="Iarovenko S."/>
            <person name="Subramanian E."/>
            <person name="Araus A.J."/>
            <person name="Petzold A."/>
            <person name="Susuki M."/>
            <person name="Suzuki K.-i.T."/>
            <person name="Hayashi T."/>
            <person name="Toyoda A."/>
            <person name="Oliveira C."/>
            <person name="Osipova E."/>
            <person name="Leigh N.D."/>
            <person name="Simon A."/>
            <person name="Yun M.H."/>
        </authorList>
    </citation>
    <scope>NUCLEOTIDE SEQUENCE</scope>
    <source>
        <strain evidence="2">20211129_DDA</strain>
        <tissue evidence="2">Liver</tissue>
    </source>
</reference>
<accession>A0AAV7UTV3</accession>
<gene>
    <name evidence="2" type="ORF">NDU88_001624</name>
</gene>
<sequence>MRTRARPATHYSQHSCLRAAVTSQIVGTRRPYGPSGVPHRTALHYLSPGSAHVSTAAPASNTGRSILIAITSGAVHATAPGTPPNVSGMPAPSYTAHFTRGGLDTDK</sequence>